<sequence>MATKDFSGLGESKHTRITPSQHEPHGVFMNNRLPRQIIGHCGPRIIAPITSGSCDDPPFYRGTSRHRRLALRATSPLLYPPGKREPAYLYGGFSSPRSDVGLGESETWRSSKVLRSDFLMTTKLSFCILRL</sequence>
<evidence type="ECO:0000256" key="1">
    <source>
        <dbReference type="SAM" id="MobiDB-lite"/>
    </source>
</evidence>
<keyword evidence="3" id="KW-1185">Reference proteome</keyword>
<dbReference type="Proteomes" id="UP000499080">
    <property type="component" value="Unassembled WGS sequence"/>
</dbReference>
<dbReference type="AlphaFoldDB" id="A0A4Y2BNI2"/>
<accession>A0A4Y2BNI2</accession>
<name>A0A4Y2BNI2_ARAVE</name>
<reference evidence="2 3" key="1">
    <citation type="journal article" date="2019" name="Sci. Rep.">
        <title>Orb-weaving spider Araneus ventricosus genome elucidates the spidroin gene catalogue.</title>
        <authorList>
            <person name="Kono N."/>
            <person name="Nakamura H."/>
            <person name="Ohtoshi R."/>
            <person name="Moran D.A.P."/>
            <person name="Shinohara A."/>
            <person name="Yoshida Y."/>
            <person name="Fujiwara M."/>
            <person name="Mori M."/>
            <person name="Tomita M."/>
            <person name="Arakawa K."/>
        </authorList>
    </citation>
    <scope>NUCLEOTIDE SEQUENCE [LARGE SCALE GENOMIC DNA]</scope>
</reference>
<dbReference type="EMBL" id="BGPR01000092">
    <property type="protein sequence ID" value="GBL93169.1"/>
    <property type="molecule type" value="Genomic_DNA"/>
</dbReference>
<evidence type="ECO:0000313" key="2">
    <source>
        <dbReference type="EMBL" id="GBL93169.1"/>
    </source>
</evidence>
<comment type="caution">
    <text evidence="2">The sequence shown here is derived from an EMBL/GenBank/DDBJ whole genome shotgun (WGS) entry which is preliminary data.</text>
</comment>
<protein>
    <submittedName>
        <fullName evidence="2">Uncharacterized protein</fullName>
    </submittedName>
</protein>
<gene>
    <name evidence="2" type="ORF">AVEN_42630_1</name>
</gene>
<feature type="region of interest" description="Disordered" evidence="1">
    <location>
        <begin position="1"/>
        <end position="26"/>
    </location>
</feature>
<evidence type="ECO:0000313" key="3">
    <source>
        <dbReference type="Proteomes" id="UP000499080"/>
    </source>
</evidence>
<organism evidence="2 3">
    <name type="scientific">Araneus ventricosus</name>
    <name type="common">Orbweaver spider</name>
    <name type="synonym">Epeira ventricosa</name>
    <dbReference type="NCBI Taxonomy" id="182803"/>
    <lineage>
        <taxon>Eukaryota</taxon>
        <taxon>Metazoa</taxon>
        <taxon>Ecdysozoa</taxon>
        <taxon>Arthropoda</taxon>
        <taxon>Chelicerata</taxon>
        <taxon>Arachnida</taxon>
        <taxon>Araneae</taxon>
        <taxon>Araneomorphae</taxon>
        <taxon>Entelegynae</taxon>
        <taxon>Araneoidea</taxon>
        <taxon>Araneidae</taxon>
        <taxon>Araneus</taxon>
    </lineage>
</organism>
<proteinExistence type="predicted"/>